<dbReference type="PANTHER" id="PTHR31088">
    <property type="entry name" value="MEMBRANE-ASSOCIATED PROTEIN VIPP1, CHLOROPLASTIC"/>
    <property type="match status" value="1"/>
</dbReference>
<proteinExistence type="inferred from homology"/>
<organism evidence="4 5">
    <name type="scientific">Halalkalibacter okhensis</name>
    <dbReference type="NCBI Taxonomy" id="333138"/>
    <lineage>
        <taxon>Bacteria</taxon>
        <taxon>Bacillati</taxon>
        <taxon>Bacillota</taxon>
        <taxon>Bacilli</taxon>
        <taxon>Bacillales</taxon>
        <taxon>Bacillaceae</taxon>
        <taxon>Halalkalibacter</taxon>
    </lineage>
</organism>
<dbReference type="EMBL" id="JRJU01000001">
    <property type="protein sequence ID" value="KHF42036.1"/>
    <property type="molecule type" value="Genomic_DNA"/>
</dbReference>
<evidence type="ECO:0008006" key="6">
    <source>
        <dbReference type="Google" id="ProtNLM"/>
    </source>
</evidence>
<keyword evidence="5" id="KW-1185">Reference proteome</keyword>
<dbReference type="RefSeq" id="WP_034625297.1">
    <property type="nucleotide sequence ID" value="NZ_JRJU01000001.1"/>
</dbReference>
<evidence type="ECO:0000256" key="2">
    <source>
        <dbReference type="SAM" id="Coils"/>
    </source>
</evidence>
<comment type="similarity">
    <text evidence="1">Belongs to the PspA/Vipp/IM30 family.</text>
</comment>
<dbReference type="STRING" id="333138.LQ50_01760"/>
<evidence type="ECO:0000313" key="4">
    <source>
        <dbReference type="EMBL" id="KHF42036.1"/>
    </source>
</evidence>
<accession>A0A0B0IQT2</accession>
<dbReference type="Proteomes" id="UP000030832">
    <property type="component" value="Unassembled WGS sequence"/>
</dbReference>
<dbReference type="Pfam" id="PF04012">
    <property type="entry name" value="PspA_IM30"/>
    <property type="match status" value="1"/>
</dbReference>
<gene>
    <name evidence="4" type="ORF">LQ50_01760</name>
</gene>
<feature type="region of interest" description="Disordered" evidence="3">
    <location>
        <begin position="148"/>
        <end position="170"/>
    </location>
</feature>
<dbReference type="PANTHER" id="PTHR31088:SF6">
    <property type="entry name" value="PHAGE SHOCK PROTEIN A"/>
    <property type="match status" value="1"/>
</dbReference>
<dbReference type="eggNOG" id="COG1842">
    <property type="taxonomic scope" value="Bacteria"/>
</dbReference>
<comment type="caution">
    <text evidence="4">The sequence shown here is derived from an EMBL/GenBank/DDBJ whole genome shotgun (WGS) entry which is preliminary data.</text>
</comment>
<dbReference type="InterPro" id="IPR007157">
    <property type="entry name" value="PspA_VIPP1"/>
</dbReference>
<evidence type="ECO:0000256" key="3">
    <source>
        <dbReference type="SAM" id="MobiDB-lite"/>
    </source>
</evidence>
<evidence type="ECO:0000256" key="1">
    <source>
        <dbReference type="ARBA" id="ARBA00043985"/>
    </source>
</evidence>
<dbReference type="AlphaFoldDB" id="A0A0B0IQT2"/>
<reference evidence="4 5" key="1">
    <citation type="submission" date="2014-09" db="EMBL/GenBank/DDBJ databases">
        <title>Genome sequencing and annotation of Bacillus Okhensis strain Kh10-101T.</title>
        <authorList>
            <person name="Prakash J.S."/>
        </authorList>
    </citation>
    <scope>NUCLEOTIDE SEQUENCE [LARGE SCALE GENOMIC DNA]</scope>
    <source>
        <strain evidence="5">Kh10-101T</strain>
    </source>
</reference>
<protein>
    <recommendedName>
        <fullName evidence="6">Phage-shock protein</fullName>
    </recommendedName>
</protein>
<feature type="coiled-coil region" evidence="2">
    <location>
        <begin position="25"/>
        <end position="59"/>
    </location>
</feature>
<dbReference type="OrthoDB" id="9779630at2"/>
<feature type="compositionally biased region" description="Basic and acidic residues" evidence="3">
    <location>
        <begin position="148"/>
        <end position="165"/>
    </location>
</feature>
<sequence>MLGTRINQLIKAYINEGLERIEEPAIMVKQYIRDVKEQVEQAEQEVKKEVVRKKTLEHDLTLARELFQKREEQARIALKADDEELARKILFNKKEVWKQMNQFEEMLAQHEESIREKTSKLEQLQTKYSQLQEKQMELIVRVQAVKESEKMKSNEKGTETEESKNWSDLNLIEPEWEKESEIEIEMNKLREQL</sequence>
<name>A0A0B0IQT2_9BACI</name>
<evidence type="ECO:0000313" key="5">
    <source>
        <dbReference type="Proteomes" id="UP000030832"/>
    </source>
</evidence>
<feature type="coiled-coil region" evidence="2">
    <location>
        <begin position="100"/>
        <end position="141"/>
    </location>
</feature>
<keyword evidence="2" id="KW-0175">Coiled coil</keyword>